<accession>A0ABT0TI64</accession>
<gene>
    <name evidence="1" type="ORF">NAT47_08840</name>
</gene>
<sequence>MKKIFFTNWHLMRWIRLFFSVGIAYHAITTNQYFFLLFASFFLIQALFDTGCGAQGCQIPKTK</sequence>
<name>A0ABT0TI64_9FLAO</name>
<protein>
    <recommendedName>
        <fullName evidence="3">DUF2892 domain-containing protein</fullName>
    </recommendedName>
</protein>
<reference evidence="1 2" key="1">
    <citation type="submission" date="2022-05" db="EMBL/GenBank/DDBJ databases">
        <title>Flavobacterium sp., isolated from activated sludge.</title>
        <authorList>
            <person name="Ran Q."/>
        </authorList>
    </citation>
    <scope>NUCLEOTIDE SEQUENCE [LARGE SCALE GENOMIC DNA]</scope>
    <source>
        <strain evidence="1 2">HXWNR69</strain>
    </source>
</reference>
<evidence type="ECO:0000313" key="2">
    <source>
        <dbReference type="Proteomes" id="UP001203342"/>
    </source>
</evidence>
<proteinExistence type="predicted"/>
<dbReference type="Proteomes" id="UP001203342">
    <property type="component" value="Unassembled WGS sequence"/>
</dbReference>
<evidence type="ECO:0000313" key="1">
    <source>
        <dbReference type="EMBL" id="MCL9770523.1"/>
    </source>
</evidence>
<dbReference type="EMBL" id="JAMLJN010000006">
    <property type="protein sequence ID" value="MCL9770523.1"/>
    <property type="molecule type" value="Genomic_DNA"/>
</dbReference>
<evidence type="ECO:0008006" key="3">
    <source>
        <dbReference type="Google" id="ProtNLM"/>
    </source>
</evidence>
<dbReference type="RefSeq" id="WP_250582036.1">
    <property type="nucleotide sequence ID" value="NZ_JAMLJN010000006.1"/>
</dbReference>
<keyword evidence="2" id="KW-1185">Reference proteome</keyword>
<comment type="caution">
    <text evidence="1">The sequence shown here is derived from an EMBL/GenBank/DDBJ whole genome shotgun (WGS) entry which is preliminary data.</text>
</comment>
<organism evidence="1 2">
    <name type="scientific">Flavobacterium fragile</name>
    <dbReference type="NCBI Taxonomy" id="2949085"/>
    <lineage>
        <taxon>Bacteria</taxon>
        <taxon>Pseudomonadati</taxon>
        <taxon>Bacteroidota</taxon>
        <taxon>Flavobacteriia</taxon>
        <taxon>Flavobacteriales</taxon>
        <taxon>Flavobacteriaceae</taxon>
        <taxon>Flavobacterium</taxon>
    </lineage>
</organism>